<dbReference type="NCBIfam" id="NF011708">
    <property type="entry name" value="PRK15129.1"/>
    <property type="match status" value="1"/>
</dbReference>
<dbReference type="Pfam" id="PF13378">
    <property type="entry name" value="MR_MLE_C"/>
    <property type="match status" value="1"/>
</dbReference>
<feature type="domain" description="Mandelate racemase/muconate lactonizing enzyme C-terminal" evidence="8">
    <location>
        <begin position="143"/>
        <end position="234"/>
    </location>
</feature>
<feature type="active site" description="Proton acceptor; specific for (S)-substrate epimerization" evidence="5">
    <location>
        <position position="258"/>
    </location>
</feature>
<dbReference type="GO" id="GO:0016855">
    <property type="term" value="F:racemase and epimerase activity, acting on amino acids and derivatives"/>
    <property type="evidence" value="ECO:0007669"/>
    <property type="project" value="UniProtKB-UniRule"/>
</dbReference>
<proteinExistence type="inferred from homology"/>
<organism evidence="9 10">
    <name type="scientific">Methyloceanibacter stevinii</name>
    <dbReference type="NCBI Taxonomy" id="1774970"/>
    <lineage>
        <taxon>Bacteria</taxon>
        <taxon>Pseudomonadati</taxon>
        <taxon>Pseudomonadota</taxon>
        <taxon>Alphaproteobacteria</taxon>
        <taxon>Hyphomicrobiales</taxon>
        <taxon>Hyphomicrobiaceae</taxon>
        <taxon>Methyloceanibacter</taxon>
    </lineage>
</organism>
<evidence type="ECO:0000259" key="8">
    <source>
        <dbReference type="SMART" id="SM00922"/>
    </source>
</evidence>
<feature type="active site" description="Proton acceptor; specific for (R)-substrate epimerization" evidence="5">
    <location>
        <position position="162"/>
    </location>
</feature>
<keyword evidence="4 7" id="KW-0413">Isomerase</keyword>
<dbReference type="SMART" id="SM00922">
    <property type="entry name" value="MR_MLE"/>
    <property type="match status" value="1"/>
</dbReference>
<feature type="binding site" evidence="6">
    <location>
        <position position="236"/>
    </location>
    <ligand>
        <name>Mg(2+)</name>
        <dbReference type="ChEBI" id="CHEBI:18420"/>
    </ligand>
</feature>
<comment type="similarity">
    <text evidence="1 7">Belongs to the mandelate racemase/muconate lactonizing enzyme family.</text>
</comment>
<dbReference type="GO" id="GO:0046872">
    <property type="term" value="F:metal ion binding"/>
    <property type="evidence" value="ECO:0007669"/>
    <property type="project" value="UniProtKB-KW"/>
</dbReference>
<dbReference type="InterPro" id="IPR036849">
    <property type="entry name" value="Enolase-like_C_sf"/>
</dbReference>
<dbReference type="RefSeq" id="WP_069445237.1">
    <property type="nucleotide sequence ID" value="NZ_LPWE01000013.1"/>
</dbReference>
<feature type="binding site" evidence="6">
    <location>
        <position position="213"/>
    </location>
    <ligand>
        <name>Mg(2+)</name>
        <dbReference type="ChEBI" id="CHEBI:18420"/>
    </ligand>
</feature>
<keyword evidence="3 6" id="KW-0460">Magnesium</keyword>
<dbReference type="CDD" id="cd03319">
    <property type="entry name" value="L-Ala-DL-Glu_epimerase"/>
    <property type="match status" value="1"/>
</dbReference>
<dbReference type="EMBL" id="LPWE01000013">
    <property type="protein sequence ID" value="ODR93881.1"/>
    <property type="molecule type" value="Genomic_DNA"/>
</dbReference>
<dbReference type="InterPro" id="IPR029065">
    <property type="entry name" value="Enolase_C-like"/>
</dbReference>
<keyword evidence="2 6" id="KW-0479">Metal-binding</keyword>
<dbReference type="EC" id="5.1.1.-" evidence="7"/>
<dbReference type="Proteomes" id="UP000094172">
    <property type="component" value="Unassembled WGS sequence"/>
</dbReference>
<dbReference type="AlphaFoldDB" id="A0A1E3VKR6"/>
<dbReference type="InterPro" id="IPR029017">
    <property type="entry name" value="Enolase-like_N"/>
</dbReference>
<protein>
    <recommendedName>
        <fullName evidence="7">Dipeptide epimerase</fullName>
        <ecNumber evidence="7">5.1.1.-</ecNumber>
    </recommendedName>
</protein>
<dbReference type="SUPFAM" id="SSF51604">
    <property type="entry name" value="Enolase C-terminal domain-like"/>
    <property type="match status" value="1"/>
</dbReference>
<evidence type="ECO:0000256" key="2">
    <source>
        <dbReference type="ARBA" id="ARBA00022723"/>
    </source>
</evidence>
<dbReference type="NCBIfam" id="NF042940">
    <property type="entry name" value="racemase_DgcA"/>
    <property type="match status" value="1"/>
</dbReference>
<feature type="binding site" evidence="6">
    <location>
        <position position="187"/>
    </location>
    <ligand>
        <name>Mg(2+)</name>
        <dbReference type="ChEBI" id="CHEBI:18420"/>
    </ligand>
</feature>
<dbReference type="InterPro" id="IPR013341">
    <property type="entry name" value="Mandelate_racemase_N_dom"/>
</dbReference>
<keyword evidence="10" id="KW-1185">Reference proteome</keyword>
<dbReference type="SUPFAM" id="SSF54826">
    <property type="entry name" value="Enolase N-terminal domain-like"/>
    <property type="match status" value="1"/>
</dbReference>
<dbReference type="Pfam" id="PF02746">
    <property type="entry name" value="MR_MLE_N"/>
    <property type="match status" value="1"/>
</dbReference>
<evidence type="ECO:0000256" key="7">
    <source>
        <dbReference type="RuleBase" id="RU366006"/>
    </source>
</evidence>
<dbReference type="SFLD" id="SFLDF00010">
    <property type="entry name" value="dipeptide_epimerase"/>
    <property type="match status" value="1"/>
</dbReference>
<dbReference type="InterPro" id="IPR034593">
    <property type="entry name" value="DgoD-like"/>
</dbReference>
<evidence type="ECO:0000256" key="5">
    <source>
        <dbReference type="PIRSR" id="PIRSR634603-1"/>
    </source>
</evidence>
<evidence type="ECO:0000256" key="1">
    <source>
        <dbReference type="ARBA" id="ARBA00008031"/>
    </source>
</evidence>
<dbReference type="InterPro" id="IPR034603">
    <property type="entry name" value="Dipeptide_epimerase"/>
</dbReference>
<comment type="cofactor">
    <cofactor evidence="6 7">
        <name>Mg(2+)</name>
        <dbReference type="ChEBI" id="CHEBI:18420"/>
    </cofactor>
    <text evidence="6 7">Binds 1 Mg(2+) ion per subunit.</text>
</comment>
<reference evidence="9 10" key="1">
    <citation type="journal article" date="2016" name="Environ. Microbiol.">
        <title>New Methyloceanibacter diversity from North Sea sediments includes methanotroph containing solely the soluble methane monooxygenase.</title>
        <authorList>
            <person name="Vekeman B."/>
            <person name="Kerckhof F.M."/>
            <person name="Cremers G."/>
            <person name="de Vos P."/>
            <person name="Vandamme P."/>
            <person name="Boon N."/>
            <person name="Op den Camp H.J."/>
            <person name="Heylen K."/>
        </authorList>
    </citation>
    <scope>NUCLEOTIDE SEQUENCE [LARGE SCALE GENOMIC DNA]</scope>
    <source>
        <strain evidence="9 10">R-67176</strain>
    </source>
</reference>
<comment type="caution">
    <text evidence="9">The sequence shown here is derived from an EMBL/GenBank/DDBJ whole genome shotgun (WGS) entry which is preliminary data.</text>
</comment>
<dbReference type="SFLD" id="SFLDS00001">
    <property type="entry name" value="Enolase"/>
    <property type="match status" value="1"/>
</dbReference>
<gene>
    <name evidence="9" type="ORF">AUC70_09685</name>
</gene>
<dbReference type="Gene3D" id="3.30.390.10">
    <property type="entry name" value="Enolase-like, N-terminal domain"/>
    <property type="match status" value="1"/>
</dbReference>
<evidence type="ECO:0000313" key="9">
    <source>
        <dbReference type="EMBL" id="ODR93881.1"/>
    </source>
</evidence>
<dbReference type="PANTHER" id="PTHR48080">
    <property type="entry name" value="D-GALACTONATE DEHYDRATASE-RELATED"/>
    <property type="match status" value="1"/>
</dbReference>
<dbReference type="InterPro" id="IPR013342">
    <property type="entry name" value="Mandelate_racemase_C"/>
</dbReference>
<dbReference type="PANTHER" id="PTHR48080:SF3">
    <property type="entry name" value="ENOLASE SUPERFAMILY MEMBER DDB_G0284701"/>
    <property type="match status" value="1"/>
</dbReference>
<dbReference type="SFLD" id="SFLDG00180">
    <property type="entry name" value="muconate_cycloisomerase"/>
    <property type="match status" value="1"/>
</dbReference>
<dbReference type="STRING" id="1774970.AUC70_09685"/>
<evidence type="ECO:0000313" key="10">
    <source>
        <dbReference type="Proteomes" id="UP000094172"/>
    </source>
</evidence>
<evidence type="ECO:0000256" key="3">
    <source>
        <dbReference type="ARBA" id="ARBA00022842"/>
    </source>
</evidence>
<name>A0A1E3VKR6_9HYPH</name>
<sequence length="339" mass="35974">MGSEPAERIGDGKPLTLSVRVQHWPIRGNFTIARGSKTEAVVVVAEIGDGSATGRGECVPYARYGESVDGVVAAIENLRPELGRGLDRRRLEELLPPGAARNAVDCALWDIEAKQTRRTVAERIGLAPLKALPTAFTISLGSPALMAAQAHEASAHPLLKLKLGGDGDADRMRAVRDAVPDARLIVDANEAWDADQVQPLLAVAAETGIELVEQPLPADHDAMLANIAHDVPICADESAHDSASLNELVGRYDAVNIKLDKTGGLTEALRMSEHARAHGLKIMVGCMVATSLAMAPAVLLAQTADWVDLDGPLLLARDRDPALSYKNGDVYPPSPALWG</sequence>
<evidence type="ECO:0000256" key="4">
    <source>
        <dbReference type="ARBA" id="ARBA00023235"/>
    </source>
</evidence>
<accession>A0A1E3VKR6</accession>
<evidence type="ECO:0000256" key="6">
    <source>
        <dbReference type="PIRSR" id="PIRSR634603-3"/>
    </source>
</evidence>
<dbReference type="Gene3D" id="3.20.20.120">
    <property type="entry name" value="Enolase-like C-terminal domain"/>
    <property type="match status" value="1"/>
</dbReference>